<protein>
    <submittedName>
        <fullName evidence="1">Uncharacterized protein</fullName>
    </submittedName>
</protein>
<name>V5Z524_9GAMM</name>
<keyword evidence="2" id="KW-1185">Reference proteome</keyword>
<dbReference type="STRING" id="1161919.EPIR_0739"/>
<evidence type="ECO:0000313" key="2">
    <source>
        <dbReference type="Proteomes" id="UP000018217"/>
    </source>
</evidence>
<organism evidence="1 2">
    <name type="scientific">Erwinia piriflorinigrans CFBP 5888</name>
    <dbReference type="NCBI Taxonomy" id="1161919"/>
    <lineage>
        <taxon>Bacteria</taxon>
        <taxon>Pseudomonadati</taxon>
        <taxon>Pseudomonadota</taxon>
        <taxon>Gammaproteobacteria</taxon>
        <taxon>Enterobacterales</taxon>
        <taxon>Erwiniaceae</taxon>
        <taxon>Erwinia</taxon>
    </lineage>
</organism>
<accession>V5Z524</accession>
<gene>
    <name evidence="1" type="ORF">EPIR_0739</name>
</gene>
<sequence length="42" mass="4793">MTPMAGGHRLHAKKKSKLVNEGEEIINKWHVKLKYHAVNQGI</sequence>
<proteinExistence type="predicted"/>
<reference evidence="1 2" key="1">
    <citation type="journal article" date="2013" name="Syst. Appl. Microbiol.">
        <title>Phylogenetic position and virulence apparatus of the pear flower necrosis pathogen Erwinia piriflorinigrans CFBP 5888T as assessed by comparative genomics.</title>
        <authorList>
            <person name="Smits T.H."/>
            <person name="Rezzonico F."/>
            <person name="Lopez M.M."/>
            <person name="Blom J."/>
            <person name="Goesmann A."/>
            <person name="Frey J.E."/>
            <person name="Duffy B."/>
        </authorList>
    </citation>
    <scope>NUCLEOTIDE SEQUENCE [LARGE SCALE GENOMIC DNA]</scope>
    <source>
        <strain evidence="2">CFBP5888</strain>
    </source>
</reference>
<evidence type="ECO:0000313" key="1">
    <source>
        <dbReference type="EMBL" id="CCG86104.1"/>
    </source>
</evidence>
<dbReference type="EMBL" id="CAHS01000006">
    <property type="protein sequence ID" value="CCG86104.1"/>
    <property type="molecule type" value="Genomic_DNA"/>
</dbReference>
<dbReference type="Proteomes" id="UP000018217">
    <property type="component" value="Unassembled WGS sequence"/>
</dbReference>
<comment type="caution">
    <text evidence="1">The sequence shown here is derived from an EMBL/GenBank/DDBJ whole genome shotgun (WGS) entry which is preliminary data.</text>
</comment>
<dbReference type="AlphaFoldDB" id="V5Z524"/>